<keyword evidence="2" id="KW-1185">Reference proteome</keyword>
<organism evidence="1 2">
    <name type="scientific">Pelodictyon phaeoclathratiforme (strain DSM 5477 / BU-1)</name>
    <dbReference type="NCBI Taxonomy" id="324925"/>
    <lineage>
        <taxon>Bacteria</taxon>
        <taxon>Pseudomonadati</taxon>
        <taxon>Chlorobiota</taxon>
        <taxon>Chlorobiia</taxon>
        <taxon>Chlorobiales</taxon>
        <taxon>Chlorobiaceae</taxon>
        <taxon>Chlorobium/Pelodictyon group</taxon>
        <taxon>Pelodictyon</taxon>
    </lineage>
</organism>
<dbReference type="Proteomes" id="UP000002724">
    <property type="component" value="Chromosome"/>
</dbReference>
<dbReference type="STRING" id="324925.Ppha_0824"/>
<gene>
    <name evidence="1" type="ordered locus">Ppha_0824</name>
</gene>
<dbReference type="HOGENOM" id="CLU_831173_0_0_10"/>
<evidence type="ECO:0000313" key="2">
    <source>
        <dbReference type="Proteomes" id="UP000002724"/>
    </source>
</evidence>
<dbReference type="EMBL" id="CP001110">
    <property type="protein sequence ID" value="ACF43113.1"/>
    <property type="molecule type" value="Genomic_DNA"/>
</dbReference>
<accession>B4SEM1</accession>
<proteinExistence type="predicted"/>
<dbReference type="KEGG" id="pph:Ppha_0824"/>
<protein>
    <submittedName>
        <fullName evidence="1">Uncharacterized protein</fullName>
    </submittedName>
</protein>
<reference evidence="1 2" key="1">
    <citation type="submission" date="2008-06" db="EMBL/GenBank/DDBJ databases">
        <title>Complete sequence of Pelodictyon phaeoclathratiforme BU-1.</title>
        <authorList>
            <consortium name="US DOE Joint Genome Institute"/>
            <person name="Lucas S."/>
            <person name="Copeland A."/>
            <person name="Lapidus A."/>
            <person name="Glavina del Rio T."/>
            <person name="Dalin E."/>
            <person name="Tice H."/>
            <person name="Bruce D."/>
            <person name="Goodwin L."/>
            <person name="Pitluck S."/>
            <person name="Schmutz J."/>
            <person name="Larimer F."/>
            <person name="Land M."/>
            <person name="Hauser L."/>
            <person name="Kyrpides N."/>
            <person name="Mikhailova N."/>
            <person name="Liu Z."/>
            <person name="Li T."/>
            <person name="Zhao F."/>
            <person name="Overmann J."/>
            <person name="Bryant D.A."/>
            <person name="Richardson P."/>
        </authorList>
    </citation>
    <scope>NUCLEOTIDE SEQUENCE [LARGE SCALE GENOMIC DNA]</scope>
    <source>
        <strain evidence="2">DSM 5477 / BU-1</strain>
    </source>
</reference>
<evidence type="ECO:0000313" key="1">
    <source>
        <dbReference type="EMBL" id="ACF43113.1"/>
    </source>
</evidence>
<dbReference type="AlphaFoldDB" id="B4SEM1"/>
<name>B4SEM1_PELPB</name>
<sequence length="334" mass="37600">MTSLLSTYTSKLSVSQLISTCCDEACDRQAVIDAATKQSPLFLPIFLSDIYRSKIESSEKLSAVHKDVLLKIVKTASAEPFCNYHCDIFEPIFGSTLDALLKNAVTEIEPPIVDTGISGHDILKITKEIIRELHETIPPSLKGIAGYIPDFTIKVVPNFGFAEYWPTSLSGADADELIVYDNPDQLGYQNFRATIIHEVFGHSTFYSFVNELQPPFFDHGAIAFLEGWATWCEWTTSHRDLAKHLKSARCKSLELFHGTNAEKIQSDIRTVTSLLGYSKAVASSSIEYYFQYPGLGFSYALGALWFEHRFSTIEPIEFFKSIQQKPWGDFFALW</sequence>
<dbReference type="eggNOG" id="COG4805">
    <property type="taxonomic scope" value="Bacteria"/>
</dbReference>